<dbReference type="NCBIfam" id="TIGR01371">
    <property type="entry name" value="met_syn_B12ind"/>
    <property type="match status" value="1"/>
</dbReference>
<evidence type="ECO:0000256" key="6">
    <source>
        <dbReference type="ARBA" id="ARBA00022679"/>
    </source>
</evidence>
<evidence type="ECO:0000259" key="16">
    <source>
        <dbReference type="Pfam" id="PF01717"/>
    </source>
</evidence>
<comment type="cofactor">
    <cofactor evidence="13">
        <name>Zn(2+)</name>
        <dbReference type="ChEBI" id="CHEBI:29105"/>
    </cofactor>
    <text evidence="13">Binds 2 Zn(2+) ions per subunit.</text>
</comment>
<feature type="binding site" evidence="11 12">
    <location>
        <begin position="431"/>
        <end position="433"/>
    </location>
    <ligand>
        <name>L-methionine</name>
        <dbReference type="ChEBI" id="CHEBI:57844"/>
    </ligand>
</feature>
<keyword evidence="8 11" id="KW-0677">Repeat</keyword>
<evidence type="ECO:0000256" key="7">
    <source>
        <dbReference type="ARBA" id="ARBA00022723"/>
    </source>
</evidence>
<comment type="pathway">
    <text evidence="2 11">Amino-acid biosynthesis; L-methionine biosynthesis via de novo pathway; L-methionine from L-homocysteine (MetE route): step 1/1.</text>
</comment>
<evidence type="ECO:0000256" key="9">
    <source>
        <dbReference type="ARBA" id="ARBA00022833"/>
    </source>
</evidence>
<evidence type="ECO:0000313" key="19">
    <source>
        <dbReference type="Proteomes" id="UP000193228"/>
    </source>
</evidence>
<dbReference type="InterPro" id="IPR013215">
    <property type="entry name" value="Cbl-indep_Met_Synth_N"/>
</dbReference>
<feature type="binding site" evidence="11">
    <location>
        <position position="643"/>
    </location>
    <ligand>
        <name>Zn(2+)</name>
        <dbReference type="ChEBI" id="CHEBI:29105"/>
        <note>catalytic</note>
    </ligand>
</feature>
<evidence type="ECO:0000256" key="8">
    <source>
        <dbReference type="ARBA" id="ARBA00022737"/>
    </source>
</evidence>
<dbReference type="GO" id="GO:0003871">
    <property type="term" value="F:5-methyltetrahydropteroyltriglutamate-homocysteine S-methyltransferase activity"/>
    <property type="evidence" value="ECO:0007669"/>
    <property type="project" value="UniProtKB-UniRule"/>
</dbReference>
<feature type="binding site" evidence="11">
    <location>
        <position position="112"/>
    </location>
    <ligand>
        <name>5-methyltetrahydropteroyltri-L-glutamate</name>
        <dbReference type="ChEBI" id="CHEBI:58207"/>
    </ligand>
</feature>
<dbReference type="OrthoDB" id="244285at2"/>
<comment type="catalytic activity">
    <reaction evidence="11">
        <text>5-methyltetrahydropteroyltri-L-glutamate + L-homocysteine = tetrahydropteroyltri-L-glutamate + L-methionine</text>
        <dbReference type="Rhea" id="RHEA:21196"/>
        <dbReference type="ChEBI" id="CHEBI:57844"/>
        <dbReference type="ChEBI" id="CHEBI:58140"/>
        <dbReference type="ChEBI" id="CHEBI:58199"/>
        <dbReference type="ChEBI" id="CHEBI:58207"/>
        <dbReference type="EC" id="2.1.1.14"/>
    </reaction>
</comment>
<dbReference type="CDD" id="cd03312">
    <property type="entry name" value="CIMS_N_terminal_like"/>
    <property type="match status" value="1"/>
</dbReference>
<name>A0A1X7LSU3_9BURK</name>
<sequence length="787" mass="87698">MARTHVSGFPRIGAQRELKFAQESFWRGETDEQHLRGVARELRARHWREQRDAGLDFITVGDFAYYDQMLGQSALLGALPERFGFEPMALQLGQYYELARGNAEQPAMEMTKWFDTNYHYLVPELAPDTTFNGGVNWLFDEIDEALALNAPVKPVLIGPITYLWLSKSHVAGFDRLSLLPKLVIRYSRLLDKLKQRGIEWVQLDEPALCADLPEPWLDAFCAAYDVLGTVDVKILLATYFDSAAQHAPRVARLPLAGVHVDLVRAPQQLDAWRTALPAHAVLSAGVIDGRNIWRANLPAIVDSLQELHAQFGERLWIAPSCSLLHVPVSLAAEKKLNADLKSWLAFATEKLGELRTIATALRDPAAAAAQLDAARAALDARRRSGAVVNAFVQKRVAAVSNAMAERRSPFAERNRVQRAALDLPLLPTTTIGSFPQTAAIREARAAYRRGEMRALDYLQRMRAEIEFAVRKQEALGLDVLVHGEAERNDMVEYFGEQLWGYAFTENGWVPSYGSRCVKPPVIYGDIYRPEPITVETARYAQALTQRPMKGMLTGPVTMLQWSFVRDDQPRSTTALQLALAIRDEVVDLEKAGIGIIQIDEPAFREGLPLRRKDWADYLEWATRAFRISASGVADQTQIHTHMCYSEFNDILPSIAAMDADVITIETSRSAMELLDGFGAFAYPNEIGPGVYDIHSPRVPGTDAMLRLLERACEVIPAARLWVNPDCGLKTRGWPETEAALSNMVRAAKVLREKLTVRLPAHAHAHAHATFKSSSARSLTPRSSHSSG</sequence>
<evidence type="ECO:0000256" key="11">
    <source>
        <dbReference type="HAMAP-Rule" id="MF_00172"/>
    </source>
</evidence>
<feature type="binding site" evidence="13">
    <location>
        <position position="665"/>
    </location>
    <ligand>
        <name>Zn(2+)</name>
        <dbReference type="ChEBI" id="CHEBI:29105"/>
        <label>1</label>
        <note>catalytic</note>
    </ligand>
</feature>
<comment type="similarity">
    <text evidence="3 11">Belongs to the vitamin-B12 independent methionine synthase family.</text>
</comment>
<feature type="binding site" evidence="11 12">
    <location>
        <begin position="515"/>
        <end position="516"/>
    </location>
    <ligand>
        <name>5-methyltetrahydropteroyltri-L-glutamate</name>
        <dbReference type="ChEBI" id="CHEBI:58207"/>
    </ligand>
</feature>
<feature type="binding site" evidence="11">
    <location>
        <position position="665"/>
    </location>
    <ligand>
        <name>Zn(2+)</name>
        <dbReference type="ChEBI" id="CHEBI:29105"/>
        <note>catalytic</note>
    </ligand>
</feature>
<keyword evidence="10 11" id="KW-0486">Methionine biosynthesis</keyword>
<dbReference type="RefSeq" id="WP_085487234.1">
    <property type="nucleotide sequence ID" value="NZ_FXAT01000008.1"/>
</dbReference>
<dbReference type="Gene3D" id="3.20.20.210">
    <property type="match status" value="2"/>
</dbReference>
<dbReference type="InterPro" id="IPR002629">
    <property type="entry name" value="Met_Synth_C/arc"/>
</dbReference>
<feature type="domain" description="Cobalamin-independent methionine synthase MetE C-terminal/archaeal" evidence="16">
    <location>
        <begin position="426"/>
        <end position="748"/>
    </location>
</feature>
<dbReference type="GO" id="GO:0009086">
    <property type="term" value="P:methionine biosynthetic process"/>
    <property type="evidence" value="ECO:0007669"/>
    <property type="project" value="UniProtKB-UniRule"/>
</dbReference>
<feature type="active site" description="Proton donor" evidence="11 14">
    <location>
        <position position="694"/>
    </location>
</feature>
<feature type="binding site" evidence="12">
    <location>
        <position position="19"/>
    </location>
    <ligand>
        <name>5-methyltetrahydropteroyltri-L-glutamate</name>
        <dbReference type="ChEBI" id="CHEBI:58207"/>
    </ligand>
</feature>
<evidence type="ECO:0000256" key="3">
    <source>
        <dbReference type="ARBA" id="ARBA00009553"/>
    </source>
</evidence>
<dbReference type="NCBIfam" id="NF003556">
    <property type="entry name" value="PRK05222.1"/>
    <property type="match status" value="1"/>
</dbReference>
<dbReference type="InterPro" id="IPR038071">
    <property type="entry name" value="UROD/MetE-like_sf"/>
</dbReference>
<dbReference type="HAMAP" id="MF_00172">
    <property type="entry name" value="Meth_synth"/>
    <property type="match status" value="1"/>
</dbReference>
<protein>
    <recommendedName>
        <fullName evidence="11">5-methyltetrahydropteroyltriglutamate--homocysteine methyltransferase</fullName>
        <ecNumber evidence="11">2.1.1.14</ecNumber>
    </recommendedName>
    <alternativeName>
        <fullName evidence="11">Cobalamin-independent methionine synthase</fullName>
    </alternativeName>
    <alternativeName>
        <fullName evidence="11">Methionine synthase, vitamin-B12 independent isozyme</fullName>
    </alternativeName>
</protein>
<keyword evidence="9 11" id="KW-0862">Zinc</keyword>
<dbReference type="FunFam" id="3.20.20.210:FF:000002">
    <property type="entry name" value="5-methyltetrahydropteroyltriglutamate--homocysteine methyltransferase"/>
    <property type="match status" value="1"/>
</dbReference>
<feature type="binding site" evidence="11 12">
    <location>
        <begin position="431"/>
        <end position="433"/>
    </location>
    <ligand>
        <name>L-homocysteine</name>
        <dbReference type="ChEBI" id="CHEBI:58199"/>
    </ligand>
</feature>
<feature type="binding site" evidence="11">
    <location>
        <position position="484"/>
    </location>
    <ligand>
        <name>L-homocysteine</name>
        <dbReference type="ChEBI" id="CHEBI:58199"/>
    </ligand>
</feature>
<comment type="function">
    <text evidence="1 11">Catalyzes the transfer of a methyl group from 5-methyltetrahydrofolate to homocysteine resulting in methionine formation.</text>
</comment>
<dbReference type="GO" id="GO:0008270">
    <property type="term" value="F:zinc ion binding"/>
    <property type="evidence" value="ECO:0007669"/>
    <property type="project" value="InterPro"/>
</dbReference>
<dbReference type="STRING" id="1515439.SAMN06265784_10874"/>
<evidence type="ECO:0000256" key="2">
    <source>
        <dbReference type="ARBA" id="ARBA00004681"/>
    </source>
</evidence>
<dbReference type="EMBL" id="FXAT01000008">
    <property type="protein sequence ID" value="SMG56209.1"/>
    <property type="molecule type" value="Genomic_DNA"/>
</dbReference>
<dbReference type="CDD" id="cd03311">
    <property type="entry name" value="CIMS_C_terminal_like"/>
    <property type="match status" value="1"/>
</dbReference>
<reference evidence="19" key="1">
    <citation type="submission" date="2017-04" db="EMBL/GenBank/DDBJ databases">
        <authorList>
            <person name="Varghese N."/>
            <person name="Submissions S."/>
        </authorList>
    </citation>
    <scope>NUCLEOTIDE SEQUENCE [LARGE SCALE GENOMIC DNA]</scope>
    <source>
        <strain evidence="19">LMG 29540</strain>
    </source>
</reference>
<feature type="binding site" evidence="13">
    <location>
        <position position="641"/>
    </location>
    <ligand>
        <name>Zn(2+)</name>
        <dbReference type="ChEBI" id="CHEBI:29105"/>
        <label>1</label>
        <note>catalytic</note>
    </ligand>
</feature>
<keyword evidence="6 11" id="KW-0808">Transferase</keyword>
<keyword evidence="5 11" id="KW-0028">Amino-acid biosynthesis</keyword>
<evidence type="ECO:0000256" key="1">
    <source>
        <dbReference type="ARBA" id="ARBA00002777"/>
    </source>
</evidence>
<dbReference type="EC" id="2.1.1.14" evidence="11"/>
<evidence type="ECO:0000256" key="10">
    <source>
        <dbReference type="ARBA" id="ARBA00023167"/>
    </source>
</evidence>
<proteinExistence type="inferred from homology"/>
<dbReference type="GO" id="GO:0032259">
    <property type="term" value="P:methylation"/>
    <property type="evidence" value="ECO:0007669"/>
    <property type="project" value="UniProtKB-KW"/>
</dbReference>
<dbReference type="Pfam" id="PF08267">
    <property type="entry name" value="Meth_synt_1"/>
    <property type="match status" value="1"/>
</dbReference>
<keyword evidence="19" id="KW-1185">Reference proteome</keyword>
<feature type="region of interest" description="Disordered" evidence="15">
    <location>
        <begin position="767"/>
        <end position="787"/>
    </location>
</feature>
<feature type="binding site" evidence="11">
    <location>
        <position position="726"/>
    </location>
    <ligand>
        <name>Zn(2+)</name>
        <dbReference type="ChEBI" id="CHEBI:29105"/>
        <note>catalytic</note>
    </ligand>
</feature>
<dbReference type="PANTHER" id="PTHR30519">
    <property type="entry name" value="5-METHYLTETRAHYDROPTEROYLTRIGLUTAMATE--HOMOCYSTEINE METHYLTRANSFERASE"/>
    <property type="match status" value="1"/>
</dbReference>
<feature type="binding site" evidence="11 12">
    <location>
        <position position="484"/>
    </location>
    <ligand>
        <name>L-methionine</name>
        <dbReference type="ChEBI" id="CHEBI:57844"/>
    </ligand>
</feature>
<dbReference type="Proteomes" id="UP000193228">
    <property type="component" value="Unassembled WGS sequence"/>
</dbReference>
<feature type="binding site" evidence="11">
    <location>
        <position position="641"/>
    </location>
    <ligand>
        <name>Zn(2+)</name>
        <dbReference type="ChEBI" id="CHEBI:29105"/>
        <note>catalytic</note>
    </ligand>
</feature>
<feature type="binding site" evidence="11">
    <location>
        <position position="605"/>
    </location>
    <ligand>
        <name>5-methyltetrahydropteroyltri-L-glutamate</name>
        <dbReference type="ChEBI" id="CHEBI:58207"/>
    </ligand>
</feature>
<comment type="cofactor">
    <cofactor evidence="11">
        <name>Zn(2+)</name>
        <dbReference type="ChEBI" id="CHEBI:29105"/>
    </cofactor>
    <text evidence="11">Binds 1 zinc ion per subunit.</text>
</comment>
<feature type="binding site" evidence="11">
    <location>
        <begin position="16"/>
        <end position="19"/>
    </location>
    <ligand>
        <name>5-methyltetrahydropteroyltri-L-glutamate</name>
        <dbReference type="ChEBI" id="CHEBI:58207"/>
    </ligand>
</feature>
<accession>A0A1X7LSU3</accession>
<evidence type="ECO:0000256" key="14">
    <source>
        <dbReference type="PIRSR" id="PIRSR000382-3"/>
    </source>
</evidence>
<dbReference type="PIRSF" id="PIRSF000382">
    <property type="entry name" value="MeTrfase_B12_ind"/>
    <property type="match status" value="1"/>
</dbReference>
<feature type="binding site" evidence="11 12">
    <location>
        <position position="599"/>
    </location>
    <ligand>
        <name>L-homocysteine</name>
        <dbReference type="ChEBI" id="CHEBI:58199"/>
    </ligand>
</feature>
<feature type="compositionally biased region" description="Low complexity" evidence="15">
    <location>
        <begin position="772"/>
        <end position="787"/>
    </location>
</feature>
<keyword evidence="7 11" id="KW-0479">Metal-binding</keyword>
<evidence type="ECO:0000313" key="18">
    <source>
        <dbReference type="EMBL" id="SMG56209.1"/>
    </source>
</evidence>
<feature type="domain" description="Cobalamin-independent methionine synthase MetE N-terminal" evidence="17">
    <location>
        <begin position="4"/>
        <end position="310"/>
    </location>
</feature>
<evidence type="ECO:0000256" key="13">
    <source>
        <dbReference type="PIRSR" id="PIRSR000382-2"/>
    </source>
</evidence>
<evidence type="ECO:0000259" key="17">
    <source>
        <dbReference type="Pfam" id="PF08267"/>
    </source>
</evidence>
<feature type="binding site" evidence="13">
    <location>
        <position position="726"/>
    </location>
    <ligand>
        <name>Zn(2+)</name>
        <dbReference type="ChEBI" id="CHEBI:29105"/>
        <label>1</label>
        <note>catalytic</note>
    </ligand>
</feature>
<feature type="binding site" evidence="13">
    <location>
        <position position="643"/>
    </location>
    <ligand>
        <name>Zn(2+)</name>
        <dbReference type="ChEBI" id="CHEBI:29105"/>
        <label>1</label>
        <note>catalytic</note>
    </ligand>
</feature>
<feature type="binding site" evidence="11 12">
    <location>
        <position position="599"/>
    </location>
    <ligand>
        <name>L-methionine</name>
        <dbReference type="ChEBI" id="CHEBI:57844"/>
    </ligand>
</feature>
<gene>
    <name evidence="11" type="primary">metE</name>
    <name evidence="18" type="ORF">SAMN06265784_10874</name>
</gene>
<evidence type="ECO:0000256" key="12">
    <source>
        <dbReference type="PIRSR" id="PIRSR000382-1"/>
    </source>
</evidence>
<dbReference type="SUPFAM" id="SSF51726">
    <property type="entry name" value="UROD/MetE-like"/>
    <property type="match status" value="2"/>
</dbReference>
<evidence type="ECO:0000256" key="4">
    <source>
        <dbReference type="ARBA" id="ARBA00022603"/>
    </source>
</evidence>
<dbReference type="AlphaFoldDB" id="A0A1X7LSU3"/>
<organism evidence="18 19">
    <name type="scientific">Paraburkholderia susongensis</name>
    <dbReference type="NCBI Taxonomy" id="1515439"/>
    <lineage>
        <taxon>Bacteria</taxon>
        <taxon>Pseudomonadati</taxon>
        <taxon>Pseudomonadota</taxon>
        <taxon>Betaproteobacteria</taxon>
        <taxon>Burkholderiales</taxon>
        <taxon>Burkholderiaceae</taxon>
        <taxon>Paraburkholderia</taxon>
    </lineage>
</organism>
<evidence type="ECO:0000256" key="15">
    <source>
        <dbReference type="SAM" id="MobiDB-lite"/>
    </source>
</evidence>
<dbReference type="UniPathway" id="UPA00051">
    <property type="reaction ID" value="UER00082"/>
</dbReference>
<feature type="binding site" evidence="11 12">
    <location>
        <position position="561"/>
    </location>
    <ligand>
        <name>5-methyltetrahydropteroyltri-L-glutamate</name>
        <dbReference type="ChEBI" id="CHEBI:58207"/>
    </ligand>
</feature>
<feature type="binding site" evidence="12">
    <location>
        <position position="117"/>
    </location>
    <ligand>
        <name>5-methyltetrahydropteroyltri-L-glutamate</name>
        <dbReference type="ChEBI" id="CHEBI:58207"/>
    </ligand>
</feature>
<dbReference type="Pfam" id="PF01717">
    <property type="entry name" value="Meth_synt_2"/>
    <property type="match status" value="1"/>
</dbReference>
<keyword evidence="4 11" id="KW-0489">Methyltransferase</keyword>
<evidence type="ECO:0000256" key="5">
    <source>
        <dbReference type="ARBA" id="ARBA00022605"/>
    </source>
</evidence>
<dbReference type="InterPro" id="IPR006276">
    <property type="entry name" value="Cobalamin-indep_Met_synthase"/>
</dbReference>